<feature type="transmembrane region" description="Helical" evidence="1">
    <location>
        <begin position="95"/>
        <end position="116"/>
    </location>
</feature>
<protein>
    <submittedName>
        <fullName evidence="3">LuxR family transcriptional regulator</fullName>
    </submittedName>
</protein>
<dbReference type="AlphaFoldDB" id="A0A2N0BD02"/>
<evidence type="ECO:0000313" key="2">
    <source>
        <dbReference type="EMBL" id="MDV6237355.1"/>
    </source>
</evidence>
<organism evidence="3">
    <name type="scientific">Leptospira ellisii</name>
    <dbReference type="NCBI Taxonomy" id="2023197"/>
    <lineage>
        <taxon>Bacteria</taxon>
        <taxon>Pseudomonadati</taxon>
        <taxon>Spirochaetota</taxon>
        <taxon>Spirochaetia</taxon>
        <taxon>Leptospirales</taxon>
        <taxon>Leptospiraceae</taxon>
        <taxon>Leptospira</taxon>
    </lineage>
</organism>
<dbReference type="InterPro" id="IPR036388">
    <property type="entry name" value="WH-like_DNA-bd_sf"/>
</dbReference>
<keyword evidence="4" id="KW-1185">Reference proteome</keyword>
<reference evidence="3" key="1">
    <citation type="submission" date="2017-07" db="EMBL/GenBank/DDBJ databases">
        <title>Leptospira spp. isolated from tropical soils.</title>
        <authorList>
            <person name="Thibeaux R."/>
            <person name="Iraola G."/>
            <person name="Ferres I."/>
            <person name="Bierque E."/>
            <person name="Girault D."/>
            <person name="Soupe-Gilbert M.-E."/>
            <person name="Picardeau M."/>
            <person name="Goarant C."/>
        </authorList>
    </citation>
    <scope>NUCLEOTIDE SEQUENCE [LARGE SCALE GENOMIC DNA]</scope>
    <source>
        <strain evidence="3">ATI7-C-A5</strain>
    </source>
</reference>
<keyword evidence="1" id="KW-0472">Membrane</keyword>
<dbReference type="EMBL" id="NPEF01000015">
    <property type="protein sequence ID" value="PJZ94440.1"/>
    <property type="molecule type" value="Genomic_DNA"/>
</dbReference>
<name>A0A2N0BD02_9LEPT</name>
<dbReference type="Gene3D" id="1.10.10.10">
    <property type="entry name" value="Winged helix-like DNA-binding domain superfamily/Winged helix DNA-binding domain"/>
    <property type="match status" value="1"/>
</dbReference>
<keyword evidence="1" id="KW-1133">Transmembrane helix</keyword>
<dbReference type="Proteomes" id="UP000232122">
    <property type="component" value="Unassembled WGS sequence"/>
</dbReference>
<reference evidence="2" key="3">
    <citation type="submission" date="2023-10" db="EMBL/GenBank/DDBJ databases">
        <authorList>
            <person name="Picardeau M."/>
            <person name="Thibeaux R."/>
        </authorList>
    </citation>
    <scope>NUCLEOTIDE SEQUENCE</scope>
    <source>
        <strain evidence="2">ATI7-C-A5</strain>
    </source>
</reference>
<dbReference type="OrthoDB" id="343383at2"/>
<dbReference type="InterPro" id="IPR016032">
    <property type="entry name" value="Sig_transdc_resp-reg_C-effctor"/>
</dbReference>
<comment type="caution">
    <text evidence="3">The sequence shown here is derived from an EMBL/GenBank/DDBJ whole genome shotgun (WGS) entry which is preliminary data.</text>
</comment>
<keyword evidence="1" id="KW-0812">Transmembrane</keyword>
<evidence type="ECO:0000313" key="3">
    <source>
        <dbReference type="EMBL" id="PJZ94440.1"/>
    </source>
</evidence>
<dbReference type="GO" id="GO:0006355">
    <property type="term" value="P:regulation of DNA-templated transcription"/>
    <property type="evidence" value="ECO:0007669"/>
    <property type="project" value="InterPro"/>
</dbReference>
<dbReference type="GO" id="GO:0003677">
    <property type="term" value="F:DNA binding"/>
    <property type="evidence" value="ECO:0007669"/>
    <property type="project" value="InterPro"/>
</dbReference>
<reference evidence="2 4" key="2">
    <citation type="journal article" date="2018" name="Microb. Genom.">
        <title>Deciphering the unexplored Leptospira diversity from soils uncovers genomic evolution to virulence.</title>
        <authorList>
            <person name="Thibeaux R."/>
            <person name="Iraola G."/>
            <person name="Ferres I."/>
            <person name="Bierque E."/>
            <person name="Girault D."/>
            <person name="Soupe-Gilbert M.E."/>
            <person name="Picardeau M."/>
            <person name="Goarant C."/>
        </authorList>
    </citation>
    <scope>NUCLEOTIDE SEQUENCE [LARGE SCALE GENOMIC DNA]</scope>
    <source>
        <strain evidence="2 4">ATI7-C-A5</strain>
    </source>
</reference>
<dbReference type="EMBL" id="NPEF02000023">
    <property type="protein sequence ID" value="MDV6237355.1"/>
    <property type="molecule type" value="Genomic_DNA"/>
</dbReference>
<accession>A0A2N0BD02</accession>
<feature type="transmembrane region" description="Helical" evidence="1">
    <location>
        <begin position="136"/>
        <end position="154"/>
    </location>
</feature>
<dbReference type="RefSeq" id="WP_100764587.1">
    <property type="nucleotide sequence ID" value="NZ_NPEF02000023.1"/>
</dbReference>
<feature type="transmembrane region" description="Helical" evidence="1">
    <location>
        <begin position="254"/>
        <end position="272"/>
    </location>
</feature>
<evidence type="ECO:0000256" key="1">
    <source>
        <dbReference type="SAM" id="Phobius"/>
    </source>
</evidence>
<feature type="transmembrane region" description="Helical" evidence="1">
    <location>
        <begin position="223"/>
        <end position="242"/>
    </location>
</feature>
<gene>
    <name evidence="2" type="ORF">CH379_017110</name>
    <name evidence="3" type="ORF">CH379_02675</name>
</gene>
<feature type="transmembrane region" description="Helical" evidence="1">
    <location>
        <begin position="166"/>
        <end position="187"/>
    </location>
</feature>
<proteinExistence type="predicted"/>
<sequence length="366" mass="41252">MEIFFVVPIMAALANVSCLIENIRRDHPFHKLMTGFYLAVGMQNASTAAMCISSTEETNLAWWVFQCHSFFLLSPVLVGMASFCTGRRILNPFTIFVFVAAVLADFLCSSMPRMIIGGFRWFSFGMAPLLSPIGGILGAGIHLLSLSVCIYLFVRPVQWNTFFEKKFFIGVFLFWWSALFLNFFPMYGFDVPPLHPVVDASLSVTLSVYLNRYNAGKFGLFRIAANILMSIAVGVTIGMLFWPVLSWIVHRELYVTAVAALFACSFLSFLLFHSHEGVAEIILPKRKFNLEEYGLSKQEIRICELLEAGHSRTFIQLILNVSNGTLRNHLKNIYAKVLPESTSTAKDQLQRLTVFLSKRKENGAFS</sequence>
<feature type="transmembrane region" description="Helical" evidence="1">
    <location>
        <begin position="61"/>
        <end position="83"/>
    </location>
</feature>
<dbReference type="SUPFAM" id="SSF46894">
    <property type="entry name" value="C-terminal effector domain of the bipartite response regulators"/>
    <property type="match status" value="1"/>
</dbReference>
<evidence type="ECO:0000313" key="4">
    <source>
        <dbReference type="Proteomes" id="UP000232122"/>
    </source>
</evidence>